<keyword evidence="5" id="KW-0239">DNA-directed DNA polymerase</keyword>
<dbReference type="Pfam" id="PF00136">
    <property type="entry name" value="DNA_pol_B"/>
    <property type="match status" value="1"/>
</dbReference>
<dbReference type="InterPro" id="IPR006134">
    <property type="entry name" value="DNA-dir_DNA_pol_B_multi_dom"/>
</dbReference>
<dbReference type="GO" id="GO:0045004">
    <property type="term" value="P:DNA replication proofreading"/>
    <property type="evidence" value="ECO:0007669"/>
    <property type="project" value="TreeGrafter"/>
</dbReference>
<dbReference type="InterPro" id="IPR036397">
    <property type="entry name" value="RNaseH_sf"/>
</dbReference>
<reference evidence="11 12" key="1">
    <citation type="submission" date="2018-03" db="EMBL/GenBank/DDBJ databases">
        <title>Non-Typhoidal Salmonella genome sequencing and assembly.</title>
        <authorList>
            <person name="Matchawe C."/>
        </authorList>
    </citation>
    <scope>NUCLEOTIDE SEQUENCE [LARGE SCALE GENOMIC DNA]</scope>
    <source>
        <strain evidence="11 12">8EV</strain>
    </source>
</reference>
<evidence type="ECO:0000256" key="5">
    <source>
        <dbReference type="ARBA" id="ARBA00022932"/>
    </source>
</evidence>
<dbReference type="AlphaFoldDB" id="A0A659S3V2"/>
<dbReference type="CDD" id="cd05784">
    <property type="entry name" value="DNA_polB_II_exo"/>
    <property type="match status" value="1"/>
</dbReference>
<dbReference type="GO" id="GO:0003887">
    <property type="term" value="F:DNA-directed DNA polymerase activity"/>
    <property type="evidence" value="ECO:0007669"/>
    <property type="project" value="UniProtKB-KW"/>
</dbReference>
<dbReference type="FunFam" id="2.40.50.590:FF:000001">
    <property type="entry name" value="DNA polymerase"/>
    <property type="match status" value="1"/>
</dbReference>
<dbReference type="FunFam" id="3.90.1600.10:FF:000009">
    <property type="entry name" value="DNA polymerase"/>
    <property type="match status" value="1"/>
</dbReference>
<dbReference type="SMART" id="SM00486">
    <property type="entry name" value="POLBc"/>
    <property type="match status" value="1"/>
</dbReference>
<dbReference type="InterPro" id="IPR012337">
    <property type="entry name" value="RNaseH-like_sf"/>
</dbReference>
<evidence type="ECO:0000259" key="9">
    <source>
        <dbReference type="Pfam" id="PF03104"/>
    </source>
</evidence>
<dbReference type="Gene3D" id="3.90.1600.10">
    <property type="entry name" value="Palm domain of DNA polymerase"/>
    <property type="match status" value="2"/>
</dbReference>
<dbReference type="FunFam" id="3.30.420.10:FF:000052">
    <property type="entry name" value="DNA polymerase"/>
    <property type="match status" value="1"/>
</dbReference>
<accession>A0A659S3V2</accession>
<dbReference type="GO" id="GO:0009432">
    <property type="term" value="P:SOS response"/>
    <property type="evidence" value="ECO:0007669"/>
    <property type="project" value="TreeGrafter"/>
</dbReference>
<dbReference type="InterPro" id="IPR023211">
    <property type="entry name" value="DNA_pol_palm_dom_sf"/>
</dbReference>
<dbReference type="Proteomes" id="UP000297989">
    <property type="component" value="Unassembled WGS sequence"/>
</dbReference>
<feature type="domain" description="DNA-directed DNA polymerase family B exonuclease" evidence="9">
    <location>
        <begin position="196"/>
        <end position="296"/>
    </location>
</feature>
<dbReference type="Gene3D" id="1.10.287.690">
    <property type="entry name" value="Helix hairpin bin"/>
    <property type="match status" value="1"/>
</dbReference>
<feature type="domain" description="DNA-directed DNA polymerase family B multifunctional" evidence="8">
    <location>
        <begin position="399"/>
        <end position="575"/>
    </location>
</feature>
<feature type="non-terminal residue" evidence="11">
    <location>
        <position position="602"/>
    </location>
</feature>
<dbReference type="Gene3D" id="3.30.420.10">
    <property type="entry name" value="Ribonuclease H-like superfamily/Ribonuclease H"/>
    <property type="match status" value="1"/>
</dbReference>
<evidence type="ECO:0000256" key="2">
    <source>
        <dbReference type="ARBA" id="ARBA00012417"/>
    </source>
</evidence>
<dbReference type="InterPro" id="IPR055208">
    <property type="entry name" value="PolB_insertion"/>
</dbReference>
<protein>
    <recommendedName>
        <fullName evidence="2">DNA-directed DNA polymerase</fullName>
        <ecNumber evidence="2">2.7.7.7</ecNumber>
    </recommendedName>
</protein>
<dbReference type="Gene3D" id="3.30.70.2250">
    <property type="match status" value="1"/>
</dbReference>
<evidence type="ECO:0000313" key="11">
    <source>
        <dbReference type="EMBL" id="TGD25645.1"/>
    </source>
</evidence>
<evidence type="ECO:0000313" key="12">
    <source>
        <dbReference type="Proteomes" id="UP000297989"/>
    </source>
</evidence>
<proteinExistence type="inferred from homology"/>
<evidence type="ECO:0000256" key="7">
    <source>
        <dbReference type="ARBA" id="ARBA00049244"/>
    </source>
</evidence>
<dbReference type="FunFam" id="3.30.70.2250:FF:000001">
    <property type="entry name" value="DNA polymerase"/>
    <property type="match status" value="1"/>
</dbReference>
<dbReference type="Pfam" id="PF21474">
    <property type="entry name" value="DNApolII_N"/>
    <property type="match status" value="1"/>
</dbReference>
<comment type="similarity">
    <text evidence="1">Belongs to the DNA polymerase type-B family.</text>
</comment>
<name>A0A659S3V2_SALET</name>
<feature type="domain" description="DNA polymerase II insertion" evidence="10">
    <location>
        <begin position="41"/>
        <end position="101"/>
    </location>
</feature>
<dbReference type="GO" id="GO:0008296">
    <property type="term" value="F:3'-5'-DNA exonuclease activity"/>
    <property type="evidence" value="ECO:0007669"/>
    <property type="project" value="TreeGrafter"/>
</dbReference>
<dbReference type="EMBL" id="PYKK01001423">
    <property type="protein sequence ID" value="TGD25645.1"/>
    <property type="molecule type" value="Genomic_DNA"/>
</dbReference>
<gene>
    <name evidence="11" type="ORF">C9F10_20435</name>
</gene>
<dbReference type="GO" id="GO:0003677">
    <property type="term" value="F:DNA binding"/>
    <property type="evidence" value="ECO:0007669"/>
    <property type="project" value="UniProtKB-KW"/>
</dbReference>
<dbReference type="EC" id="2.7.7.7" evidence="2"/>
<dbReference type="PRINTS" id="PR00106">
    <property type="entry name" value="DNAPOLB"/>
</dbReference>
<evidence type="ECO:0000256" key="3">
    <source>
        <dbReference type="ARBA" id="ARBA00022679"/>
    </source>
</evidence>
<dbReference type="SUPFAM" id="SSF53098">
    <property type="entry name" value="Ribonuclease H-like"/>
    <property type="match status" value="1"/>
</dbReference>
<evidence type="ECO:0000256" key="6">
    <source>
        <dbReference type="ARBA" id="ARBA00023125"/>
    </source>
</evidence>
<evidence type="ECO:0000256" key="4">
    <source>
        <dbReference type="ARBA" id="ARBA00022695"/>
    </source>
</evidence>
<dbReference type="PANTHER" id="PTHR10322">
    <property type="entry name" value="DNA POLYMERASE CATALYTIC SUBUNIT"/>
    <property type="match status" value="1"/>
</dbReference>
<dbReference type="Pfam" id="PF22587">
    <property type="entry name" value="DNApolII_insertion"/>
    <property type="match status" value="1"/>
</dbReference>
<dbReference type="InterPro" id="IPR050240">
    <property type="entry name" value="DNA_pol_type-B"/>
</dbReference>
<dbReference type="GO" id="GO:0000166">
    <property type="term" value="F:nucleotide binding"/>
    <property type="evidence" value="ECO:0007669"/>
    <property type="project" value="InterPro"/>
</dbReference>
<comment type="caution">
    <text evidence="11">The sequence shown here is derived from an EMBL/GenBank/DDBJ whole genome shotgun (WGS) entry which is preliminary data.</text>
</comment>
<dbReference type="SUPFAM" id="SSF56672">
    <property type="entry name" value="DNA/RNA polymerases"/>
    <property type="match status" value="1"/>
</dbReference>
<keyword evidence="6" id="KW-0238">DNA-binding</keyword>
<dbReference type="InterPro" id="IPR006133">
    <property type="entry name" value="DNA-dir_DNA_pol_B_exonuc"/>
</dbReference>
<evidence type="ECO:0000259" key="8">
    <source>
        <dbReference type="Pfam" id="PF00136"/>
    </source>
</evidence>
<dbReference type="InterPro" id="IPR043502">
    <property type="entry name" value="DNA/RNA_pol_sf"/>
</dbReference>
<keyword evidence="3" id="KW-0808">Transferase</keyword>
<dbReference type="PANTHER" id="PTHR10322:SF23">
    <property type="entry name" value="DNA POLYMERASE DELTA CATALYTIC SUBUNIT"/>
    <property type="match status" value="1"/>
</dbReference>
<dbReference type="NCBIfam" id="NF004421">
    <property type="entry name" value="PRK05762.1-2"/>
    <property type="match status" value="1"/>
</dbReference>
<dbReference type="InterPro" id="IPR006172">
    <property type="entry name" value="DNA-dir_DNA_pol_B"/>
</dbReference>
<dbReference type="Gene3D" id="2.40.50.590">
    <property type="match status" value="1"/>
</dbReference>
<comment type="catalytic activity">
    <reaction evidence="7">
        <text>DNA(n) + a 2'-deoxyribonucleoside 5'-triphosphate = DNA(n+1) + diphosphate</text>
        <dbReference type="Rhea" id="RHEA:22508"/>
        <dbReference type="Rhea" id="RHEA-COMP:17339"/>
        <dbReference type="Rhea" id="RHEA-COMP:17340"/>
        <dbReference type="ChEBI" id="CHEBI:33019"/>
        <dbReference type="ChEBI" id="CHEBI:61560"/>
        <dbReference type="ChEBI" id="CHEBI:173112"/>
        <dbReference type="EC" id="2.7.7.7"/>
    </reaction>
</comment>
<organism evidence="11 12">
    <name type="scientific">Salmonella enterica subsp. enterica serovar Poona</name>
    <dbReference type="NCBI Taxonomy" id="436295"/>
    <lineage>
        <taxon>Bacteria</taxon>
        <taxon>Pseudomonadati</taxon>
        <taxon>Pseudomonadota</taxon>
        <taxon>Gammaproteobacteria</taxon>
        <taxon>Enterobacterales</taxon>
        <taxon>Enterobacteriaceae</taxon>
        <taxon>Salmonella</taxon>
    </lineage>
</organism>
<keyword evidence="4" id="KW-0548">Nucleotidyltransferase</keyword>
<evidence type="ECO:0000256" key="1">
    <source>
        <dbReference type="ARBA" id="ARBA00005755"/>
    </source>
</evidence>
<dbReference type="Pfam" id="PF03104">
    <property type="entry name" value="DNA_pol_B_exo1"/>
    <property type="match status" value="1"/>
</dbReference>
<sequence length="602" mass="68279">MAHAGFILTRHWRDTPQGTEVSFWLATDNGPVLATLAPQESVACIPTSQTSRAASLLQAEKDYRLTPLQLRDFHRQPVSGLYCRTHRQLMRMEKLLRENGVTVYEADVRPPERYLMERFITSPVWVDGEMRNGVIRNARLKPHPDYRPPLKWVSLDIETTRHGELYCIGLEGCGQRTVYMLGPANGDDRQLDFELVYVASRPQLLEKLNAWFAEHDPDVIIGWNVVQFDLRMLQKHAERYRIPLRLGRDNSELEWREHGFKNGVFFAQARGRVIIDGIDALKSAFWNFSSFSLEAVSQELLGEGKSIDNPWDRMDEIDRRFAQDKPALATYNLKDCELVTRIFHKTEIMPFLLERATINGLPVDRHGGSVAAFGHLYFPRMHRAGYVAPNLGEVPPLASPGGYVMDSQPGLYDSVLVLDYKSLYPSIIRTFLIDPVGLVEGMAQPDPEHSTEGFLDAWFSREKHCLPEIVSQIWHGRDEAKRQGNKPLSQALKIIMNAFYGVLGTTACRFFDPRLASSITMRGHAIMRQTKALIEAQGYNVIYGDTDSSFVWLRRAQSDADAAEIGPRLVRPVTEWGAQTCHQQKLTSAREGAVEARVCGGR</sequence>
<evidence type="ECO:0000259" key="10">
    <source>
        <dbReference type="Pfam" id="PF22587"/>
    </source>
</evidence>